<feature type="domain" description="DUF1508" evidence="2">
    <location>
        <begin position="63"/>
        <end position="108"/>
    </location>
</feature>
<reference evidence="3 4" key="1">
    <citation type="submission" date="2018-11" db="EMBL/GenBank/DDBJ databases">
        <title>Genomic Encyclopedia of Type Strains, Phase IV (KMG-IV): sequencing the most valuable type-strain genomes for metagenomic binning, comparative biology and taxonomic classification.</title>
        <authorList>
            <person name="Goeker M."/>
        </authorList>
    </citation>
    <scope>NUCLEOTIDE SEQUENCE [LARGE SCALE GENOMIC DNA]</scope>
    <source>
        <strain evidence="3 4">DSM 21945</strain>
    </source>
</reference>
<feature type="domain" description="DUF1508" evidence="2">
    <location>
        <begin position="12"/>
        <end position="56"/>
    </location>
</feature>
<dbReference type="PANTHER" id="PTHR40606:SF1">
    <property type="entry name" value="UPF0339 PROTEIN YEGP"/>
    <property type="match status" value="1"/>
</dbReference>
<organism evidence="3 4">
    <name type="scientific">Gallaecimonas pentaromativorans</name>
    <dbReference type="NCBI Taxonomy" id="584787"/>
    <lineage>
        <taxon>Bacteria</taxon>
        <taxon>Pseudomonadati</taxon>
        <taxon>Pseudomonadota</taxon>
        <taxon>Gammaproteobacteria</taxon>
        <taxon>Enterobacterales</taxon>
        <taxon>Gallaecimonadaceae</taxon>
        <taxon>Gallaecimonas</taxon>
    </lineage>
</organism>
<evidence type="ECO:0000256" key="1">
    <source>
        <dbReference type="ARBA" id="ARBA00007576"/>
    </source>
</evidence>
<comment type="caution">
    <text evidence="3">The sequence shown here is derived from an EMBL/GenBank/DDBJ whole genome shotgun (WGS) entry which is preliminary data.</text>
</comment>
<dbReference type="EMBL" id="RJUL01000005">
    <property type="protein sequence ID" value="ROQ25807.1"/>
    <property type="molecule type" value="Genomic_DNA"/>
</dbReference>
<evidence type="ECO:0000313" key="3">
    <source>
        <dbReference type="EMBL" id="ROQ25807.1"/>
    </source>
</evidence>
<protein>
    <recommendedName>
        <fullName evidence="2">DUF1508 domain-containing protein</fullName>
    </recommendedName>
</protein>
<name>A0A3N1PFM1_9GAMM</name>
<dbReference type="RefSeq" id="WP_123421567.1">
    <property type="nucleotide sequence ID" value="NZ_RJUL01000005.1"/>
</dbReference>
<gene>
    <name evidence="3" type="ORF">EDC28_105116</name>
</gene>
<proteinExistence type="inferred from homology"/>
<dbReference type="AlphaFoldDB" id="A0A3N1PFM1"/>
<dbReference type="InterPro" id="IPR010879">
    <property type="entry name" value="DUF1508"/>
</dbReference>
<dbReference type="PANTHER" id="PTHR40606">
    <property type="match status" value="1"/>
</dbReference>
<keyword evidence="4" id="KW-1185">Reference proteome</keyword>
<evidence type="ECO:0000259" key="2">
    <source>
        <dbReference type="Pfam" id="PF07411"/>
    </source>
</evidence>
<comment type="similarity">
    <text evidence="1">Belongs to the UPF0339 family. Duplicated subfamily.</text>
</comment>
<accession>A0A3N1PFM1</accession>
<evidence type="ECO:0000313" key="4">
    <source>
        <dbReference type="Proteomes" id="UP000268033"/>
    </source>
</evidence>
<dbReference type="SUPFAM" id="SSF160113">
    <property type="entry name" value="YegP-like"/>
    <property type="match status" value="2"/>
</dbReference>
<dbReference type="Proteomes" id="UP000268033">
    <property type="component" value="Unassembled WGS sequence"/>
</dbReference>
<dbReference type="Gene3D" id="2.30.29.80">
    <property type="match status" value="1"/>
</dbReference>
<sequence length="110" mass="12068">MTGKYELFTGTNGQYYFRLKAGNGEIILSSEGYHAKASAENGIQSVRDNSPYDHNYNRLSAMDGRSYFTLRAVNYQVIGTSQMYLSTQAREDGIASVKANGPSAPVVDLT</sequence>
<dbReference type="InterPro" id="IPR036913">
    <property type="entry name" value="YegP-like_sf"/>
</dbReference>
<dbReference type="InterPro" id="IPR051141">
    <property type="entry name" value="UPF0339_domain"/>
</dbReference>
<dbReference type="Pfam" id="PF07411">
    <property type="entry name" value="DUF1508"/>
    <property type="match status" value="2"/>
</dbReference>